<dbReference type="PANTHER" id="PTHR48111">
    <property type="entry name" value="REGULATOR OF RPOS"/>
    <property type="match status" value="1"/>
</dbReference>
<evidence type="ECO:0000256" key="4">
    <source>
        <dbReference type="ARBA" id="ARBA00023125"/>
    </source>
</evidence>
<dbReference type="PROSITE" id="PS50110">
    <property type="entry name" value="RESPONSE_REGULATORY"/>
    <property type="match status" value="1"/>
</dbReference>
<dbReference type="EMBL" id="FXTA01000001">
    <property type="protein sequence ID" value="SMO37326.1"/>
    <property type="molecule type" value="Genomic_DNA"/>
</dbReference>
<evidence type="ECO:0000259" key="7">
    <source>
        <dbReference type="PROSITE" id="PS50110"/>
    </source>
</evidence>
<keyword evidence="1 6" id="KW-0597">Phosphoprotein</keyword>
<protein>
    <submittedName>
        <fullName evidence="8">Response regulator receiver domain-containing protein</fullName>
    </submittedName>
</protein>
<keyword evidence="2" id="KW-0902">Two-component regulatory system</keyword>
<gene>
    <name evidence="8" type="ORF">SAMN06265349_101331</name>
</gene>
<evidence type="ECO:0000256" key="1">
    <source>
        <dbReference type="ARBA" id="ARBA00022553"/>
    </source>
</evidence>
<dbReference type="InterPro" id="IPR001789">
    <property type="entry name" value="Sig_transdc_resp-reg_receiver"/>
</dbReference>
<name>A0A521ARB9_9FLAO</name>
<feature type="domain" description="Response regulatory" evidence="7">
    <location>
        <begin position="9"/>
        <end position="124"/>
    </location>
</feature>
<dbReference type="GO" id="GO:0000976">
    <property type="term" value="F:transcription cis-regulatory region binding"/>
    <property type="evidence" value="ECO:0007669"/>
    <property type="project" value="TreeGrafter"/>
</dbReference>
<dbReference type="GO" id="GO:0005829">
    <property type="term" value="C:cytosol"/>
    <property type="evidence" value="ECO:0007669"/>
    <property type="project" value="TreeGrafter"/>
</dbReference>
<evidence type="ECO:0000256" key="6">
    <source>
        <dbReference type="PROSITE-ProRule" id="PRU00169"/>
    </source>
</evidence>
<feature type="modified residue" description="4-aspartylphosphate" evidence="6">
    <location>
        <position position="58"/>
    </location>
</feature>
<keyword evidence="3" id="KW-0805">Transcription regulation</keyword>
<evidence type="ECO:0000313" key="8">
    <source>
        <dbReference type="EMBL" id="SMO37326.1"/>
    </source>
</evidence>
<dbReference type="Gene3D" id="3.40.50.2300">
    <property type="match status" value="1"/>
</dbReference>
<dbReference type="Pfam" id="PF00072">
    <property type="entry name" value="Response_reg"/>
    <property type="match status" value="1"/>
</dbReference>
<dbReference type="SMART" id="SM00448">
    <property type="entry name" value="REC"/>
    <property type="match status" value="1"/>
</dbReference>
<dbReference type="GO" id="GO:0032993">
    <property type="term" value="C:protein-DNA complex"/>
    <property type="evidence" value="ECO:0007669"/>
    <property type="project" value="TreeGrafter"/>
</dbReference>
<evidence type="ECO:0000256" key="2">
    <source>
        <dbReference type="ARBA" id="ARBA00023012"/>
    </source>
</evidence>
<accession>A0A521ARB9</accession>
<keyword evidence="4" id="KW-0238">DNA-binding</keyword>
<evidence type="ECO:0000256" key="3">
    <source>
        <dbReference type="ARBA" id="ARBA00023015"/>
    </source>
</evidence>
<dbReference type="GO" id="GO:0006355">
    <property type="term" value="P:regulation of DNA-templated transcription"/>
    <property type="evidence" value="ECO:0007669"/>
    <property type="project" value="TreeGrafter"/>
</dbReference>
<proteinExistence type="predicted"/>
<dbReference type="SUPFAM" id="SSF52172">
    <property type="entry name" value="CheY-like"/>
    <property type="match status" value="1"/>
</dbReference>
<dbReference type="InterPro" id="IPR039420">
    <property type="entry name" value="WalR-like"/>
</dbReference>
<dbReference type="CDD" id="cd17574">
    <property type="entry name" value="REC_OmpR"/>
    <property type="match status" value="1"/>
</dbReference>
<dbReference type="Proteomes" id="UP000317289">
    <property type="component" value="Unassembled WGS sequence"/>
</dbReference>
<keyword evidence="5" id="KW-0804">Transcription</keyword>
<dbReference type="PANTHER" id="PTHR48111:SF1">
    <property type="entry name" value="TWO-COMPONENT RESPONSE REGULATOR ORR33"/>
    <property type="match status" value="1"/>
</dbReference>
<dbReference type="AlphaFoldDB" id="A0A521ARB9"/>
<evidence type="ECO:0000256" key="5">
    <source>
        <dbReference type="ARBA" id="ARBA00023163"/>
    </source>
</evidence>
<dbReference type="GO" id="GO:0000156">
    <property type="term" value="F:phosphorelay response regulator activity"/>
    <property type="evidence" value="ECO:0007669"/>
    <property type="project" value="TreeGrafter"/>
</dbReference>
<reference evidence="8 9" key="1">
    <citation type="submission" date="2017-05" db="EMBL/GenBank/DDBJ databases">
        <authorList>
            <person name="Varghese N."/>
            <person name="Submissions S."/>
        </authorList>
    </citation>
    <scope>NUCLEOTIDE SEQUENCE [LARGE SCALE GENOMIC DNA]</scope>
    <source>
        <strain evidence="8 9">DSM 19382</strain>
    </source>
</reference>
<sequence length="128" mass="14230">MPQNIITMRIILAEDNDILRKSLSFFLESKGFAVDQFSDGKDALEAIEKNNYDLILTDINMPGISGMEITQYVRETINSDVPIIILTSSGVEQTELDSFDIGANEFIAKPISPAVLLVRINKLLKIKA</sequence>
<evidence type="ECO:0000313" key="9">
    <source>
        <dbReference type="Proteomes" id="UP000317289"/>
    </source>
</evidence>
<dbReference type="InterPro" id="IPR011006">
    <property type="entry name" value="CheY-like_superfamily"/>
</dbReference>
<organism evidence="8 9">
    <name type="scientific">Flavobacterium resistens</name>
    <dbReference type="NCBI Taxonomy" id="443612"/>
    <lineage>
        <taxon>Bacteria</taxon>
        <taxon>Pseudomonadati</taxon>
        <taxon>Bacteroidota</taxon>
        <taxon>Flavobacteriia</taxon>
        <taxon>Flavobacteriales</taxon>
        <taxon>Flavobacteriaceae</taxon>
        <taxon>Flavobacterium</taxon>
    </lineage>
</organism>